<evidence type="ECO:0000259" key="1">
    <source>
        <dbReference type="PROSITE" id="PS51782"/>
    </source>
</evidence>
<proteinExistence type="predicted"/>
<dbReference type="STRING" id="1088868.CIN_13770"/>
<protein>
    <recommendedName>
        <fullName evidence="1">LysM domain-containing protein</fullName>
    </recommendedName>
</protein>
<dbReference type="OrthoDB" id="7282926at2"/>
<dbReference type="CDD" id="cd00118">
    <property type="entry name" value="LysM"/>
    <property type="match status" value="1"/>
</dbReference>
<dbReference type="SUPFAM" id="SSF53955">
    <property type="entry name" value="Lysozyme-like"/>
    <property type="match status" value="1"/>
</dbReference>
<dbReference type="Pfam" id="PF01476">
    <property type="entry name" value="LysM"/>
    <property type="match status" value="1"/>
</dbReference>
<name>G6F0E6_9PROT</name>
<dbReference type="eggNOG" id="ENOG5032WGK">
    <property type="taxonomic scope" value="Bacteria"/>
</dbReference>
<dbReference type="Gene3D" id="1.10.530.10">
    <property type="match status" value="1"/>
</dbReference>
<reference evidence="2 3" key="1">
    <citation type="submission" date="2011-10" db="EMBL/GenBank/DDBJ databases">
        <title>Genome Sequence of Commensalibacter intestini A911, isolated from Drosophila gut.</title>
        <authorList>
            <person name="Lee W.-J."/>
            <person name="Kim E.-K."/>
        </authorList>
    </citation>
    <scope>NUCLEOTIDE SEQUENCE [LARGE SCALE GENOMIC DNA]</scope>
    <source>
        <strain evidence="2 3">A911</strain>
    </source>
</reference>
<comment type="caution">
    <text evidence="2">The sequence shown here is derived from an EMBL/GenBank/DDBJ whole genome shotgun (WGS) entry which is preliminary data.</text>
</comment>
<dbReference type="EMBL" id="AGFR01000007">
    <property type="protein sequence ID" value="EHD14018.1"/>
    <property type="molecule type" value="Genomic_DNA"/>
</dbReference>
<evidence type="ECO:0000313" key="3">
    <source>
        <dbReference type="Proteomes" id="UP000005939"/>
    </source>
</evidence>
<accession>G6F0E6</accession>
<gene>
    <name evidence="2" type="ORF">CIN_13770</name>
</gene>
<dbReference type="InterPro" id="IPR023346">
    <property type="entry name" value="Lysozyme-like_dom_sf"/>
</dbReference>
<evidence type="ECO:0000313" key="2">
    <source>
        <dbReference type="EMBL" id="EHD14018.1"/>
    </source>
</evidence>
<organism evidence="2 3">
    <name type="scientific">Commensalibacter intestini A911</name>
    <dbReference type="NCBI Taxonomy" id="1088868"/>
    <lineage>
        <taxon>Bacteria</taxon>
        <taxon>Pseudomonadati</taxon>
        <taxon>Pseudomonadota</taxon>
        <taxon>Alphaproteobacteria</taxon>
        <taxon>Acetobacterales</taxon>
        <taxon>Acetobacteraceae</taxon>
    </lineage>
</organism>
<sequence>MSYDGMPATYHIDLPDRMDQQSDIRNQYDADIRHIVGTFNRYLSKKYPASHYQNLDWRVIKAMIWVESGHKRSAWRFRPMQIGNIGDPGLQAVLHLKKTRLKNGKVHIQSEGAELIIPPEYTANLTWKNKEKIRHDPQLNIQAGVAYLLMRHAKFGYRTVVDFDEKDYKITVKFGDNINKIAAANGTTVNILKQFNPQINIQHLQAGLLLKYKKAKIRKTVLGWYSMNFLSITKKYNAEGDRRYMKKLKYAYTEINRQ</sequence>
<dbReference type="SMART" id="SM00257">
    <property type="entry name" value="LysM"/>
    <property type="match status" value="1"/>
</dbReference>
<dbReference type="PROSITE" id="PS51782">
    <property type="entry name" value="LYSM"/>
    <property type="match status" value="1"/>
</dbReference>
<dbReference type="InterPro" id="IPR018392">
    <property type="entry name" value="LysM"/>
</dbReference>
<dbReference type="AlphaFoldDB" id="G6F0E6"/>
<dbReference type="RefSeq" id="WP_008854367.1">
    <property type="nucleotide sequence ID" value="NZ_AGFR01000007.1"/>
</dbReference>
<dbReference type="Proteomes" id="UP000005939">
    <property type="component" value="Unassembled WGS sequence"/>
</dbReference>
<feature type="domain" description="LysM" evidence="1">
    <location>
        <begin position="168"/>
        <end position="212"/>
    </location>
</feature>